<evidence type="ECO:0000313" key="2">
    <source>
        <dbReference type="EMBL" id="MBD2871563.1"/>
    </source>
</evidence>
<dbReference type="SUPFAM" id="SSF56112">
    <property type="entry name" value="Protein kinase-like (PK-like)"/>
    <property type="match status" value="1"/>
</dbReference>
<feature type="domain" description="Aminoglycoside phosphotransferase" evidence="1">
    <location>
        <begin position="86"/>
        <end position="266"/>
    </location>
</feature>
<protein>
    <submittedName>
        <fullName evidence="2">Phosphotransferase</fullName>
    </submittedName>
</protein>
<accession>A0A927H8D2</accession>
<comment type="caution">
    <text evidence="2">The sequence shown here is derived from an EMBL/GenBank/DDBJ whole genome shotgun (WGS) entry which is preliminary data.</text>
</comment>
<dbReference type="EMBL" id="JACXIY010000032">
    <property type="protein sequence ID" value="MBD2871563.1"/>
    <property type="molecule type" value="Genomic_DNA"/>
</dbReference>
<dbReference type="InterPro" id="IPR011009">
    <property type="entry name" value="Kinase-like_dom_sf"/>
</dbReference>
<evidence type="ECO:0000313" key="3">
    <source>
        <dbReference type="Proteomes" id="UP000632125"/>
    </source>
</evidence>
<reference evidence="2" key="1">
    <citation type="submission" date="2020-09" db="EMBL/GenBank/DDBJ databases">
        <title>A novel bacterium of genus Paenibacillus, isolated from South China Sea.</title>
        <authorList>
            <person name="Huang H."/>
            <person name="Mo K."/>
            <person name="Hu Y."/>
        </authorList>
    </citation>
    <scope>NUCLEOTIDE SEQUENCE</scope>
    <source>
        <strain evidence="2">IB182493</strain>
    </source>
</reference>
<proteinExistence type="predicted"/>
<dbReference type="AlphaFoldDB" id="A0A927H8D2"/>
<dbReference type="InterPro" id="IPR002575">
    <property type="entry name" value="Aminoglycoside_PTrfase"/>
</dbReference>
<dbReference type="Pfam" id="PF01636">
    <property type="entry name" value="APH"/>
    <property type="match status" value="1"/>
</dbReference>
<gene>
    <name evidence="2" type="ORF">IDH41_23510</name>
</gene>
<dbReference type="Proteomes" id="UP000632125">
    <property type="component" value="Unassembled WGS sequence"/>
</dbReference>
<organism evidence="2 3">
    <name type="scientific">Paenibacillus arenilitoris</name>
    <dbReference type="NCBI Taxonomy" id="2772299"/>
    <lineage>
        <taxon>Bacteria</taxon>
        <taxon>Bacillati</taxon>
        <taxon>Bacillota</taxon>
        <taxon>Bacilli</taxon>
        <taxon>Bacillales</taxon>
        <taxon>Paenibacillaceae</taxon>
        <taxon>Paenibacillus</taxon>
    </lineage>
</organism>
<dbReference type="RefSeq" id="WP_190865461.1">
    <property type="nucleotide sequence ID" value="NZ_JACXIY010000032.1"/>
</dbReference>
<keyword evidence="3" id="KW-1185">Reference proteome</keyword>
<sequence>MRHIVTPDGRIDDKRIWRRETIYKGMGGKLVERINVTPAESVIFKPIGSDENRAGEAWIYNNVLPAFPPVYPKMLAASQGGGSEEGWALFEDLGPLRHEFDEETARALLSHVAAWHAIPARPYRSAPLRGPKPNADAVRSEMLPLLEDPRMLESLVAAPPGRGPVQLCDATLDRLPERIRGDNPGPVPERFRIALRQERFHFPSVLSHGDLHVGNYVMLNGQIKVLDWEHVHLNCRYWDIYHAVDLSHPLFPKSVSPDARDRLLDHYVREVERHPDGGTLEAGFKRRYYLFSALFSLWMLKLIAGDIAGGGGPWPLEGLERQRRETQSAFIECAERC</sequence>
<name>A0A927H8D2_9BACL</name>
<evidence type="ECO:0000259" key="1">
    <source>
        <dbReference type="Pfam" id="PF01636"/>
    </source>
</evidence>
<dbReference type="Gene3D" id="3.90.1200.10">
    <property type="match status" value="1"/>
</dbReference>